<evidence type="ECO:0000313" key="9">
    <source>
        <dbReference type="EMBL" id="OGM26742.1"/>
    </source>
</evidence>
<feature type="transmembrane region" description="Helical" evidence="8">
    <location>
        <begin position="162"/>
        <end position="187"/>
    </location>
</feature>
<gene>
    <name evidence="9" type="ORF">A2627_04165</name>
</gene>
<evidence type="ECO:0008006" key="11">
    <source>
        <dbReference type="Google" id="ProtNLM"/>
    </source>
</evidence>
<dbReference type="AlphaFoldDB" id="A0A1F7YHK3"/>
<feature type="transmembrane region" description="Helical" evidence="8">
    <location>
        <begin position="108"/>
        <end position="125"/>
    </location>
</feature>
<evidence type="ECO:0000256" key="3">
    <source>
        <dbReference type="ARBA" id="ARBA00022676"/>
    </source>
</evidence>
<reference evidence="9 10" key="1">
    <citation type="journal article" date="2016" name="Nat. Commun.">
        <title>Thousands of microbial genomes shed light on interconnected biogeochemical processes in an aquifer system.</title>
        <authorList>
            <person name="Anantharaman K."/>
            <person name="Brown C.T."/>
            <person name="Hug L.A."/>
            <person name="Sharon I."/>
            <person name="Castelle C.J."/>
            <person name="Probst A.J."/>
            <person name="Thomas B.C."/>
            <person name="Singh A."/>
            <person name="Wilkins M.J."/>
            <person name="Karaoz U."/>
            <person name="Brodie E.L."/>
            <person name="Williams K.H."/>
            <person name="Hubbard S.S."/>
            <person name="Banfield J.F."/>
        </authorList>
    </citation>
    <scope>NUCLEOTIDE SEQUENCE [LARGE SCALE GENOMIC DNA]</scope>
</reference>
<dbReference type="Proteomes" id="UP000178851">
    <property type="component" value="Unassembled WGS sequence"/>
</dbReference>
<name>A0A1F7YHK3_9BACT</name>
<dbReference type="InterPro" id="IPR050297">
    <property type="entry name" value="LipidA_mod_glycosyltrf_83"/>
</dbReference>
<feature type="transmembrane region" description="Helical" evidence="8">
    <location>
        <begin position="337"/>
        <end position="355"/>
    </location>
</feature>
<feature type="transmembrane region" description="Helical" evidence="8">
    <location>
        <begin position="65"/>
        <end position="96"/>
    </location>
</feature>
<feature type="transmembrane region" description="Helical" evidence="8">
    <location>
        <begin position="131"/>
        <end position="150"/>
    </location>
</feature>
<keyword evidence="4" id="KW-0808">Transferase</keyword>
<feature type="transmembrane region" description="Helical" evidence="8">
    <location>
        <begin position="286"/>
        <end position="303"/>
    </location>
</feature>
<accession>A0A1F7YHK3</accession>
<dbReference type="GO" id="GO:0016763">
    <property type="term" value="F:pentosyltransferase activity"/>
    <property type="evidence" value="ECO:0007669"/>
    <property type="project" value="TreeGrafter"/>
</dbReference>
<dbReference type="PANTHER" id="PTHR33908:SF11">
    <property type="entry name" value="MEMBRANE PROTEIN"/>
    <property type="match status" value="1"/>
</dbReference>
<evidence type="ECO:0000256" key="8">
    <source>
        <dbReference type="SAM" id="Phobius"/>
    </source>
</evidence>
<evidence type="ECO:0000256" key="6">
    <source>
        <dbReference type="ARBA" id="ARBA00022989"/>
    </source>
</evidence>
<feature type="transmembrane region" description="Helical" evidence="8">
    <location>
        <begin position="199"/>
        <end position="223"/>
    </location>
</feature>
<evidence type="ECO:0000256" key="5">
    <source>
        <dbReference type="ARBA" id="ARBA00022692"/>
    </source>
</evidence>
<evidence type="ECO:0000313" key="10">
    <source>
        <dbReference type="Proteomes" id="UP000178851"/>
    </source>
</evidence>
<feature type="transmembrane region" description="Helical" evidence="8">
    <location>
        <begin position="259"/>
        <end position="277"/>
    </location>
</feature>
<feature type="transmembrane region" description="Helical" evidence="8">
    <location>
        <begin position="309"/>
        <end position="330"/>
    </location>
</feature>
<keyword evidence="7 8" id="KW-0472">Membrane</keyword>
<evidence type="ECO:0000256" key="7">
    <source>
        <dbReference type="ARBA" id="ARBA00023136"/>
    </source>
</evidence>
<keyword evidence="3" id="KW-0328">Glycosyltransferase</keyword>
<dbReference type="PANTHER" id="PTHR33908">
    <property type="entry name" value="MANNOSYLTRANSFERASE YKCB-RELATED"/>
    <property type="match status" value="1"/>
</dbReference>
<dbReference type="GO" id="GO:0009103">
    <property type="term" value="P:lipopolysaccharide biosynthetic process"/>
    <property type="evidence" value="ECO:0007669"/>
    <property type="project" value="UniProtKB-ARBA"/>
</dbReference>
<dbReference type="EMBL" id="MGGI01000011">
    <property type="protein sequence ID" value="OGM26742.1"/>
    <property type="molecule type" value="Genomic_DNA"/>
</dbReference>
<proteinExistence type="predicted"/>
<organism evidence="9 10">
    <name type="scientific">Candidatus Woesebacteria bacterium RIFCSPHIGHO2_01_FULL_39_28</name>
    <dbReference type="NCBI Taxonomy" id="1802496"/>
    <lineage>
        <taxon>Bacteria</taxon>
        <taxon>Candidatus Woeseibacteriota</taxon>
    </lineage>
</organism>
<comment type="caution">
    <text evidence="9">The sequence shown here is derived from an EMBL/GenBank/DDBJ whole genome shotgun (WGS) entry which is preliminary data.</text>
</comment>
<evidence type="ECO:0000256" key="4">
    <source>
        <dbReference type="ARBA" id="ARBA00022679"/>
    </source>
</evidence>
<dbReference type="GO" id="GO:0005886">
    <property type="term" value="C:plasma membrane"/>
    <property type="evidence" value="ECO:0007669"/>
    <property type="project" value="UniProtKB-SubCell"/>
</dbReference>
<keyword evidence="2" id="KW-1003">Cell membrane</keyword>
<keyword evidence="6 8" id="KW-1133">Transmembrane helix</keyword>
<sequence>MKEFTDKIHLPHWLCILLAIVFILRIPSFFEPFSYGDEMIYLTLGNGIRQGIPLYKGLHDNKPPLLYILAGIAGNVMFFRMILAFWSFATIILFWHLTKALFPKKFKFQKIATIIFALLTTLPLLEGQIANAEVFMIGPIIAAFWILLSYKPTTKNMFSAGCLFGIATLFKVPAAFDMPAIIIFWLITSDLKKENIKKVIKNSFILISGFLLPILSTFFWYFLKDALKEYVIAAFLQNFGYLSSWRPSDVQKSFLLKNAPLVIRGAIVMLGTFVLFLKRKRFSKPFIFINLWLLFSLFAITLSERPYPHYLIQAVPSVSLLLAILFTSVTKEQTLSIIPLTIAFLVPFYFKFWYYPTTAYYSRFLEFATGRISKEEYFNRFDSNVNRNYKIASFLMTSSKPKDKIFVLGDSPPIYALSRRFPPIKYIANYHIKDFYNEESLVHDLSLNEPLFIVTLPNEPLPLGLYRLLYQDYTFLENIDGAKIWYLLKINNEKAKF</sequence>
<evidence type="ECO:0000256" key="1">
    <source>
        <dbReference type="ARBA" id="ARBA00004651"/>
    </source>
</evidence>
<comment type="subcellular location">
    <subcellularLocation>
        <location evidence="1">Cell membrane</location>
        <topology evidence="1">Multi-pass membrane protein</topology>
    </subcellularLocation>
</comment>
<keyword evidence="5 8" id="KW-0812">Transmembrane</keyword>
<protein>
    <recommendedName>
        <fullName evidence="11">Glycosyltransferase RgtA/B/C/D-like domain-containing protein</fullName>
    </recommendedName>
</protein>
<feature type="transmembrane region" description="Helical" evidence="8">
    <location>
        <begin position="12"/>
        <end position="30"/>
    </location>
</feature>
<evidence type="ECO:0000256" key="2">
    <source>
        <dbReference type="ARBA" id="ARBA00022475"/>
    </source>
</evidence>